<dbReference type="Pfam" id="PF00059">
    <property type="entry name" value="Lectin_C"/>
    <property type="match status" value="5"/>
</dbReference>
<dbReference type="FunFam" id="3.10.100.10:FF:000109">
    <property type="entry name" value="Uncharacterized protein"/>
    <property type="match status" value="1"/>
</dbReference>
<dbReference type="CDD" id="cd03590">
    <property type="entry name" value="CLECT_DC-SIGN_like"/>
    <property type="match status" value="1"/>
</dbReference>
<keyword evidence="1" id="KW-0430">Lectin</keyword>
<dbReference type="SUPFAM" id="SSF56436">
    <property type="entry name" value="C-type lectin-like"/>
    <property type="match status" value="5"/>
</dbReference>
<name>A0A8S4AN26_9TELE</name>
<keyword evidence="5" id="KW-0732">Signal</keyword>
<dbReference type="PROSITE" id="PS00615">
    <property type="entry name" value="C_TYPE_LECTIN_1"/>
    <property type="match status" value="2"/>
</dbReference>
<feature type="signal peptide" evidence="5">
    <location>
        <begin position="1"/>
        <end position="20"/>
    </location>
</feature>
<evidence type="ECO:0000259" key="6">
    <source>
        <dbReference type="PROSITE" id="PS50022"/>
    </source>
</evidence>
<dbReference type="Gene3D" id="2.60.120.740">
    <property type="match status" value="1"/>
</dbReference>
<dbReference type="Gene3D" id="2.60.120.260">
    <property type="entry name" value="Galactose-binding domain-like"/>
    <property type="match status" value="1"/>
</dbReference>
<keyword evidence="3" id="KW-1015">Disulfide bond</keyword>
<dbReference type="PROSITE" id="PS50041">
    <property type="entry name" value="C_TYPE_LECTIN_2"/>
    <property type="match status" value="5"/>
</dbReference>
<dbReference type="SMART" id="SM00034">
    <property type="entry name" value="CLECT"/>
    <property type="match status" value="5"/>
</dbReference>
<dbReference type="Proteomes" id="UP000677803">
    <property type="component" value="Unassembled WGS sequence"/>
</dbReference>
<dbReference type="InterPro" id="IPR050111">
    <property type="entry name" value="C-type_lectin/snaclec_domain"/>
</dbReference>
<dbReference type="Pfam" id="PF00754">
    <property type="entry name" value="F5_F8_type_C"/>
    <property type="match status" value="1"/>
</dbReference>
<feature type="region of interest" description="Disordered" evidence="4">
    <location>
        <begin position="578"/>
        <end position="597"/>
    </location>
</feature>
<evidence type="ECO:0000256" key="2">
    <source>
        <dbReference type="ARBA" id="ARBA00022737"/>
    </source>
</evidence>
<evidence type="ECO:0000259" key="8">
    <source>
        <dbReference type="PROSITE" id="PS50228"/>
    </source>
</evidence>
<feature type="domain" description="C-type lectin" evidence="7">
    <location>
        <begin position="606"/>
        <end position="723"/>
    </location>
</feature>
<keyword evidence="2" id="KW-0677">Repeat</keyword>
<dbReference type="SUPFAM" id="SSF49785">
    <property type="entry name" value="Galactose-binding domain-like"/>
    <property type="match status" value="1"/>
</dbReference>
<dbReference type="InterPro" id="IPR033989">
    <property type="entry name" value="CD209-like_CTLD"/>
</dbReference>
<feature type="chain" id="PRO_5035842499" evidence="5">
    <location>
        <begin position="21"/>
        <end position="985"/>
    </location>
</feature>
<dbReference type="InterPro" id="IPR016186">
    <property type="entry name" value="C-type_lectin-like/link_sf"/>
</dbReference>
<feature type="domain" description="SUEL-type lectin" evidence="8">
    <location>
        <begin position="743"/>
        <end position="828"/>
    </location>
</feature>
<dbReference type="OrthoDB" id="441660at2759"/>
<evidence type="ECO:0000313" key="10">
    <source>
        <dbReference type="Proteomes" id="UP000677803"/>
    </source>
</evidence>
<evidence type="ECO:0000313" key="9">
    <source>
        <dbReference type="EMBL" id="CAG5867752.1"/>
    </source>
</evidence>
<organism evidence="9 10">
    <name type="scientific">Menidia menidia</name>
    <name type="common">Atlantic silverside</name>
    <dbReference type="NCBI Taxonomy" id="238744"/>
    <lineage>
        <taxon>Eukaryota</taxon>
        <taxon>Metazoa</taxon>
        <taxon>Chordata</taxon>
        <taxon>Craniata</taxon>
        <taxon>Vertebrata</taxon>
        <taxon>Euteleostomi</taxon>
        <taxon>Actinopterygii</taxon>
        <taxon>Neopterygii</taxon>
        <taxon>Teleostei</taxon>
        <taxon>Neoteleostei</taxon>
        <taxon>Acanthomorphata</taxon>
        <taxon>Ovalentaria</taxon>
        <taxon>Atherinomorphae</taxon>
        <taxon>Atheriniformes</taxon>
        <taxon>Atherinopsidae</taxon>
        <taxon>Menidiinae</taxon>
        <taxon>Menidia</taxon>
    </lineage>
</organism>
<dbReference type="InterPro" id="IPR000922">
    <property type="entry name" value="Lectin_gal-bd_dom"/>
</dbReference>
<comment type="caution">
    <text evidence="9">The sequence shown here is derived from an EMBL/GenBank/DDBJ whole genome shotgun (WGS) entry which is preliminary data.</text>
</comment>
<feature type="domain" description="C-type lectin" evidence="7">
    <location>
        <begin position="29"/>
        <end position="145"/>
    </location>
</feature>
<dbReference type="PROSITE" id="PS50022">
    <property type="entry name" value="FA58C_3"/>
    <property type="match status" value="1"/>
</dbReference>
<protein>
    <submittedName>
        <fullName evidence="9">(Atlantic silverside) hypothetical protein</fullName>
    </submittedName>
</protein>
<dbReference type="SMART" id="SM00231">
    <property type="entry name" value="FA58C"/>
    <property type="match status" value="1"/>
</dbReference>
<dbReference type="CDD" id="cd00057">
    <property type="entry name" value="FA58C"/>
    <property type="match status" value="1"/>
</dbReference>
<feature type="domain" description="C-type lectin" evidence="7">
    <location>
        <begin position="311"/>
        <end position="435"/>
    </location>
</feature>
<gene>
    <name evidence="9" type="ORF">MMEN_LOCUS4526</name>
</gene>
<dbReference type="EMBL" id="CAJRST010003335">
    <property type="protein sequence ID" value="CAG5867752.1"/>
    <property type="molecule type" value="Genomic_DNA"/>
</dbReference>
<sequence length="985" mass="110095">MYRGLLRLLGFAAFVLCAHCQCHAGWREHHDRCYFFSADTKSWLDANAYCLSQRSHLMSIDSIEERLWVRTQIDSEIYWIGLNDRVVEGVWEWSDGTPFIEQLSYWRQGQPDNWEDAEDCGQLVGESSGHWNDENCDIKRKFICKHINSNPAPQCDLANGWLSYGSSCYKTKSETRKSWSAARRDCIREGADLVSVTSEEEHAFVMSAMDETYLDLWIGLSTLKCTTISCQVEAGNSQFTWSDAQQVSYTKWADGQPSFDAQVGSCASIIKDATGSFGTWRAHLCRYERPYMCKRPLNTICPPGWPGWQSFAGSCYWMVSNVNLLTTWHEAFTKCSDMGAHLLIINSQEEQFFINSKLPDFHNADVPDLWIGLSDMDQDGAFRWVDKSEVTFSNYGAGWPKNTANMWDCGQIFTGNYAGKWETTNCFKSLGYICEMTGGLNPKPTATPDSHCDHGYLLYGDFCYHFETEAVRSWQEAEARCVSEQGHLASFHSQEELSFLTAHMPAESWVGLNDISAENHFVYTDGTASDFLPWASHQPDNWGGDEDCVHLSGMNQADPGKLQDDACSASKEYICKKAKGQGPPPQPPTSGPGWNDKCGSWTPDPFNDFCYLFNSVSMRTWAEARADCVNQGGDLISITDPFEQAFIQGMIQQTPTGVSLWMGGHDSVTEGGWEWTDGSPFRYIRWNTGNPDDYDGEDCLSILINNGYWNDDNCQYDRGYICKRRGKTPEPPPPHDGFFTALVCQDSTAVLHCPHDSVVNVQSAFYGRKSADICPQLGGSEGSCTVEGILPRYRKACDNRPFCFAYAHVEADPCPDVSKYLEIVYSCEQKVCLHGLGVEDGNVTDFQLSASSSIGLFTPNNARLNGNSCWMPSGSPTSSWIQANLGQTRKVTGVVIQGCPRNDHWVTKFKIQHSMDGTTWTDYTADGGFFPGNSDRSTPDIQLLGTPVSASFIRILPQEFSGQAGLRFDVLGCTPDCKAAPVPWN</sequence>
<evidence type="ECO:0000256" key="3">
    <source>
        <dbReference type="ARBA" id="ARBA00023157"/>
    </source>
</evidence>
<reference evidence="9" key="1">
    <citation type="submission" date="2021-05" db="EMBL/GenBank/DDBJ databases">
        <authorList>
            <person name="Tigano A."/>
        </authorList>
    </citation>
    <scope>NUCLEOTIDE SEQUENCE</scope>
</reference>
<dbReference type="CDD" id="cd00037">
    <property type="entry name" value="CLECT"/>
    <property type="match status" value="2"/>
</dbReference>
<feature type="domain" description="C-type lectin" evidence="7">
    <location>
        <begin position="164"/>
        <end position="294"/>
    </location>
</feature>
<dbReference type="InterPro" id="IPR001304">
    <property type="entry name" value="C-type_lectin-like"/>
</dbReference>
<dbReference type="InterPro" id="IPR000421">
    <property type="entry name" value="FA58C"/>
</dbReference>
<dbReference type="PROSITE" id="PS50228">
    <property type="entry name" value="SUEL_LECTIN"/>
    <property type="match status" value="1"/>
</dbReference>
<evidence type="ECO:0000256" key="4">
    <source>
        <dbReference type="SAM" id="MobiDB-lite"/>
    </source>
</evidence>
<dbReference type="PANTHER" id="PTHR22803">
    <property type="entry name" value="MANNOSE, PHOSPHOLIPASE, LECTIN RECEPTOR RELATED"/>
    <property type="match status" value="1"/>
</dbReference>
<dbReference type="InterPro" id="IPR018378">
    <property type="entry name" value="C-type_lectin_CS"/>
</dbReference>
<dbReference type="Pfam" id="PF02140">
    <property type="entry name" value="SUEL_Lectin"/>
    <property type="match status" value="1"/>
</dbReference>
<evidence type="ECO:0000259" key="7">
    <source>
        <dbReference type="PROSITE" id="PS50041"/>
    </source>
</evidence>
<proteinExistence type="predicted"/>
<accession>A0A8S4AN26</accession>
<keyword evidence="10" id="KW-1185">Reference proteome</keyword>
<dbReference type="Gene3D" id="3.10.100.10">
    <property type="entry name" value="Mannose-Binding Protein A, subunit A"/>
    <property type="match status" value="5"/>
</dbReference>
<evidence type="ECO:0000256" key="1">
    <source>
        <dbReference type="ARBA" id="ARBA00022734"/>
    </source>
</evidence>
<dbReference type="AlphaFoldDB" id="A0A8S4AN26"/>
<evidence type="ECO:0000256" key="5">
    <source>
        <dbReference type="SAM" id="SignalP"/>
    </source>
</evidence>
<dbReference type="GO" id="GO:0030246">
    <property type="term" value="F:carbohydrate binding"/>
    <property type="evidence" value="ECO:0007669"/>
    <property type="project" value="UniProtKB-KW"/>
</dbReference>
<dbReference type="InterPro" id="IPR016187">
    <property type="entry name" value="CTDL_fold"/>
</dbReference>
<dbReference type="InterPro" id="IPR043159">
    <property type="entry name" value="Lectin_gal-bd_sf"/>
</dbReference>
<dbReference type="InterPro" id="IPR008979">
    <property type="entry name" value="Galactose-bd-like_sf"/>
</dbReference>
<feature type="domain" description="F5/8 type C" evidence="6">
    <location>
        <begin position="832"/>
        <end position="973"/>
    </location>
</feature>
<feature type="domain" description="C-type lectin" evidence="7">
    <location>
        <begin position="459"/>
        <end position="576"/>
    </location>
</feature>